<feature type="transmembrane region" description="Helical" evidence="8">
    <location>
        <begin position="442"/>
        <end position="464"/>
    </location>
</feature>
<dbReference type="Gene3D" id="3.30.70.1450">
    <property type="entry name" value="Regulator of K+ conductance, C-terminal domain"/>
    <property type="match status" value="2"/>
</dbReference>
<evidence type="ECO:0000256" key="2">
    <source>
        <dbReference type="ARBA" id="ARBA00009854"/>
    </source>
</evidence>
<dbReference type="GO" id="GO:0006813">
    <property type="term" value="P:potassium ion transport"/>
    <property type="evidence" value="ECO:0007669"/>
    <property type="project" value="InterPro"/>
</dbReference>
<dbReference type="GO" id="GO:0008324">
    <property type="term" value="F:monoatomic cation transmembrane transporter activity"/>
    <property type="evidence" value="ECO:0007669"/>
    <property type="project" value="InterPro"/>
</dbReference>
<evidence type="ECO:0000256" key="4">
    <source>
        <dbReference type="ARBA" id="ARBA00022475"/>
    </source>
</evidence>
<evidence type="ECO:0000313" key="10">
    <source>
        <dbReference type="EMBL" id="SHF78659.1"/>
    </source>
</evidence>
<feature type="transmembrane region" description="Helical" evidence="8">
    <location>
        <begin position="6"/>
        <end position="24"/>
    </location>
</feature>
<evidence type="ECO:0000256" key="6">
    <source>
        <dbReference type="ARBA" id="ARBA00022989"/>
    </source>
</evidence>
<dbReference type="Proteomes" id="UP000184164">
    <property type="component" value="Unassembled WGS sequence"/>
</dbReference>
<accession>A0A1M5EHE1</accession>
<evidence type="ECO:0000256" key="7">
    <source>
        <dbReference type="ARBA" id="ARBA00023136"/>
    </source>
</evidence>
<feature type="domain" description="RCK C-terminal" evidence="9">
    <location>
        <begin position="261"/>
        <end position="344"/>
    </location>
</feature>
<feature type="transmembrane region" description="Helical" evidence="8">
    <location>
        <begin position="87"/>
        <end position="107"/>
    </location>
</feature>
<evidence type="ECO:0000256" key="1">
    <source>
        <dbReference type="ARBA" id="ARBA00004651"/>
    </source>
</evidence>
<dbReference type="InterPro" id="IPR006037">
    <property type="entry name" value="RCK_C"/>
</dbReference>
<dbReference type="GO" id="GO:0005886">
    <property type="term" value="C:plasma membrane"/>
    <property type="evidence" value="ECO:0007669"/>
    <property type="project" value="UniProtKB-SubCell"/>
</dbReference>
<dbReference type="PANTHER" id="PTHR30445">
    <property type="entry name" value="K(+)_H(+) ANTIPORTER SUBUNIT KHTT"/>
    <property type="match status" value="1"/>
</dbReference>
<evidence type="ECO:0000259" key="9">
    <source>
        <dbReference type="PROSITE" id="PS51202"/>
    </source>
</evidence>
<dbReference type="RefSeq" id="WP_073003009.1">
    <property type="nucleotide sequence ID" value="NZ_FQUM01000009.1"/>
</dbReference>
<comment type="similarity">
    <text evidence="2">Belongs to the AAE transporter (TC 2.A.81) family.</text>
</comment>
<sequence>MELLSNSYFALFLIVALGFILGRIKILGLSLDVSAVIFVALVFGHFGIVIPKDFQYLGLVLFIFTIGIQAGPGFFESFKREGRQLASFATLLILIAAGITAAIIYVFNIDKNIAIGLFTGALTSTPGLASAIDITGSPLASIGYGVGYPFGVIGVILFIRFLPKMLRTSVKKSEENYHAKMKEEFPEIARKNFIVENDNVMGKSIGELRIRYMTKAVVSRVMHAGIAITPSSDTILHKGDVIKAVGTEEALNRVELLIGPFTEEEIPLDPNYDVKSVLVTNKDVVNKTIGQINLLHTYNATITRIRRSGINISPTPNSKLQFGDKLIIASSKANMEIVARTFGDDHKRLSDTDILPVSLGIILGVLVGKINIAIGSFNFSPGLTGGVLIVALVVSRLGKTGPILWTMSGAANQLLRQLGLIFFLASVGTSAGAEIIDTFRKYGYQLFLYGGAITLLPMIFSVIAGKWIFKMNLLSMLGAISGSMTSTPGLAAADSMTDTNAHSIAYATVYPVAMVLLIVMVQLISVLM</sequence>
<dbReference type="InterPro" id="IPR036721">
    <property type="entry name" value="RCK_C_sf"/>
</dbReference>
<evidence type="ECO:0000256" key="8">
    <source>
        <dbReference type="SAM" id="Phobius"/>
    </source>
</evidence>
<feature type="transmembrane region" description="Helical" evidence="8">
    <location>
        <begin position="31"/>
        <end position="50"/>
    </location>
</feature>
<name>A0A1M5EHE1_9BACT</name>
<evidence type="ECO:0000256" key="5">
    <source>
        <dbReference type="ARBA" id="ARBA00022692"/>
    </source>
</evidence>
<dbReference type="OrthoDB" id="9155749at2"/>
<evidence type="ECO:0000313" key="11">
    <source>
        <dbReference type="Proteomes" id="UP000184164"/>
    </source>
</evidence>
<dbReference type="Pfam" id="PF02080">
    <property type="entry name" value="TrkA_C"/>
    <property type="match status" value="2"/>
</dbReference>
<comment type="subcellular location">
    <subcellularLocation>
        <location evidence="1">Cell membrane</location>
        <topology evidence="1">Multi-pass membrane protein</topology>
    </subcellularLocation>
</comment>
<feature type="transmembrane region" description="Helical" evidence="8">
    <location>
        <begin position="142"/>
        <end position="162"/>
    </location>
</feature>
<organism evidence="10 11">
    <name type="scientific">Mariniphaga anaerophila</name>
    <dbReference type="NCBI Taxonomy" id="1484053"/>
    <lineage>
        <taxon>Bacteria</taxon>
        <taxon>Pseudomonadati</taxon>
        <taxon>Bacteroidota</taxon>
        <taxon>Bacteroidia</taxon>
        <taxon>Marinilabiliales</taxon>
        <taxon>Prolixibacteraceae</taxon>
        <taxon>Mariniphaga</taxon>
    </lineage>
</organism>
<feature type="transmembrane region" description="Helical" evidence="8">
    <location>
        <begin position="56"/>
        <end position="75"/>
    </location>
</feature>
<dbReference type="InterPro" id="IPR006512">
    <property type="entry name" value="YidE_YbjL"/>
</dbReference>
<keyword evidence="11" id="KW-1185">Reference proteome</keyword>
<feature type="transmembrane region" description="Helical" evidence="8">
    <location>
        <begin position="379"/>
        <end position="397"/>
    </location>
</feature>
<proteinExistence type="inferred from homology"/>
<reference evidence="10 11" key="1">
    <citation type="submission" date="2016-11" db="EMBL/GenBank/DDBJ databases">
        <authorList>
            <person name="Jaros S."/>
            <person name="Januszkiewicz K."/>
            <person name="Wedrychowicz H."/>
        </authorList>
    </citation>
    <scope>NUCLEOTIDE SEQUENCE [LARGE SCALE GENOMIC DNA]</scope>
    <source>
        <strain evidence="10 11">DSM 26910</strain>
    </source>
</reference>
<keyword evidence="3" id="KW-0813">Transport</keyword>
<dbReference type="AlphaFoldDB" id="A0A1M5EHE1"/>
<keyword evidence="5 8" id="KW-0812">Transmembrane</keyword>
<feature type="transmembrane region" description="Helical" evidence="8">
    <location>
        <begin position="418"/>
        <end position="436"/>
    </location>
</feature>
<feature type="domain" description="RCK C-terminal" evidence="9">
    <location>
        <begin position="178"/>
        <end position="260"/>
    </location>
</feature>
<dbReference type="InterPro" id="IPR050144">
    <property type="entry name" value="AAE_transporter"/>
</dbReference>
<evidence type="ECO:0000256" key="3">
    <source>
        <dbReference type="ARBA" id="ARBA00022448"/>
    </source>
</evidence>
<keyword evidence="7 8" id="KW-0472">Membrane</keyword>
<dbReference type="PROSITE" id="PS51202">
    <property type="entry name" value="RCK_C"/>
    <property type="match status" value="2"/>
</dbReference>
<dbReference type="Pfam" id="PF06826">
    <property type="entry name" value="Asp-Al_Ex"/>
    <property type="match status" value="2"/>
</dbReference>
<feature type="transmembrane region" description="Helical" evidence="8">
    <location>
        <begin position="504"/>
        <end position="527"/>
    </location>
</feature>
<dbReference type="NCBIfam" id="TIGR01625">
    <property type="entry name" value="YidE_YbjL_dupl"/>
    <property type="match status" value="2"/>
</dbReference>
<protein>
    <submittedName>
        <fullName evidence="10">Putative transport protein</fullName>
    </submittedName>
</protein>
<keyword evidence="6 8" id="KW-1133">Transmembrane helix</keyword>
<keyword evidence="4" id="KW-1003">Cell membrane</keyword>
<gene>
    <name evidence="10" type="ORF">SAMN05444274_10938</name>
</gene>
<dbReference type="SUPFAM" id="SSF116726">
    <property type="entry name" value="TrkA C-terminal domain-like"/>
    <property type="match status" value="2"/>
</dbReference>
<dbReference type="EMBL" id="FQUM01000009">
    <property type="protein sequence ID" value="SHF78659.1"/>
    <property type="molecule type" value="Genomic_DNA"/>
</dbReference>
<dbReference type="PANTHER" id="PTHR30445:SF3">
    <property type="entry name" value="TRANSPORT PROTEIN YIDE-RELATED"/>
    <property type="match status" value="1"/>
</dbReference>